<evidence type="ECO:0008006" key="3">
    <source>
        <dbReference type="Google" id="ProtNLM"/>
    </source>
</evidence>
<gene>
    <name evidence="1" type="ORF">SAMN05421538_10648</name>
</gene>
<dbReference type="STRING" id="591205.SAMN05421538_10648"/>
<dbReference type="OrthoDB" id="7659063at2"/>
<sequence>MDRRHLLSALALSFLGACGAGMDGIASRDAVEEQPDAIPEYVLALAAPGQNLQTARLNPEDQCYWYIHNGPVETTEIPLRSGRGRHICLVQEAAAAN</sequence>
<reference evidence="1 2" key="1">
    <citation type="submission" date="2016-10" db="EMBL/GenBank/DDBJ databases">
        <authorList>
            <person name="de Groot N.N."/>
        </authorList>
    </citation>
    <scope>NUCLEOTIDE SEQUENCE [LARGE SCALE GENOMIC DNA]</scope>
    <source>
        <strain evidence="1 2">DSM 22220</strain>
    </source>
</reference>
<dbReference type="Proteomes" id="UP000199344">
    <property type="component" value="Unassembled WGS sequence"/>
</dbReference>
<organism evidence="1 2">
    <name type="scientific">Paracoccus isoporae</name>
    <dbReference type="NCBI Taxonomy" id="591205"/>
    <lineage>
        <taxon>Bacteria</taxon>
        <taxon>Pseudomonadati</taxon>
        <taxon>Pseudomonadota</taxon>
        <taxon>Alphaproteobacteria</taxon>
        <taxon>Rhodobacterales</taxon>
        <taxon>Paracoccaceae</taxon>
        <taxon>Paracoccus</taxon>
    </lineage>
</organism>
<dbReference type="AlphaFoldDB" id="A0A1G7CBU1"/>
<evidence type="ECO:0000313" key="2">
    <source>
        <dbReference type="Proteomes" id="UP000199344"/>
    </source>
</evidence>
<name>A0A1G7CBU1_9RHOB</name>
<protein>
    <recommendedName>
        <fullName evidence="3">Lipoprotein</fullName>
    </recommendedName>
</protein>
<proteinExistence type="predicted"/>
<evidence type="ECO:0000313" key="1">
    <source>
        <dbReference type="EMBL" id="SDE36703.1"/>
    </source>
</evidence>
<accession>A0A1G7CBU1</accession>
<dbReference type="PROSITE" id="PS51257">
    <property type="entry name" value="PROKAR_LIPOPROTEIN"/>
    <property type="match status" value="1"/>
</dbReference>
<dbReference type="EMBL" id="FNAH01000006">
    <property type="protein sequence ID" value="SDE36703.1"/>
    <property type="molecule type" value="Genomic_DNA"/>
</dbReference>
<dbReference type="RefSeq" id="WP_090523699.1">
    <property type="nucleotide sequence ID" value="NZ_FNAH01000006.1"/>
</dbReference>
<keyword evidence="2" id="KW-1185">Reference proteome</keyword>